<dbReference type="HOGENOM" id="CLU_009942_2_0_1"/>
<dbReference type="Gene3D" id="2.30.40.10">
    <property type="entry name" value="Urease, subunit C, domain 1"/>
    <property type="match status" value="1"/>
</dbReference>
<dbReference type="STRING" id="1051891.A0A0C3QG82"/>
<dbReference type="InterPro" id="IPR013108">
    <property type="entry name" value="Amidohydro_3"/>
</dbReference>
<protein>
    <recommendedName>
        <fullName evidence="1">Amidohydrolase 3 domain-containing protein</fullName>
    </recommendedName>
</protein>
<dbReference type="Proteomes" id="UP000054248">
    <property type="component" value="Unassembled WGS sequence"/>
</dbReference>
<dbReference type="SUPFAM" id="SSF51556">
    <property type="entry name" value="Metallo-dependent hydrolases"/>
    <property type="match status" value="1"/>
</dbReference>
<dbReference type="Pfam" id="PF07969">
    <property type="entry name" value="Amidohydro_3"/>
    <property type="match status" value="1"/>
</dbReference>
<proteinExistence type="predicted"/>
<dbReference type="InterPro" id="IPR033932">
    <property type="entry name" value="YtcJ-like"/>
</dbReference>
<dbReference type="InterPro" id="IPR011059">
    <property type="entry name" value="Metal-dep_hydrolase_composite"/>
</dbReference>
<dbReference type="AlphaFoldDB" id="A0A0C3QG82"/>
<dbReference type="CDD" id="cd01300">
    <property type="entry name" value="YtcJ_like"/>
    <property type="match status" value="1"/>
</dbReference>
<dbReference type="GO" id="GO:0016810">
    <property type="term" value="F:hydrolase activity, acting on carbon-nitrogen (but not peptide) bonds"/>
    <property type="evidence" value="ECO:0007669"/>
    <property type="project" value="InterPro"/>
</dbReference>
<evidence type="ECO:0000313" key="3">
    <source>
        <dbReference type="Proteomes" id="UP000054248"/>
    </source>
</evidence>
<evidence type="ECO:0000259" key="1">
    <source>
        <dbReference type="Pfam" id="PF07969"/>
    </source>
</evidence>
<organism evidence="2 3">
    <name type="scientific">Tulasnella calospora MUT 4182</name>
    <dbReference type="NCBI Taxonomy" id="1051891"/>
    <lineage>
        <taxon>Eukaryota</taxon>
        <taxon>Fungi</taxon>
        <taxon>Dikarya</taxon>
        <taxon>Basidiomycota</taxon>
        <taxon>Agaricomycotina</taxon>
        <taxon>Agaricomycetes</taxon>
        <taxon>Cantharellales</taxon>
        <taxon>Tulasnellaceae</taxon>
        <taxon>Tulasnella</taxon>
    </lineage>
</organism>
<dbReference type="SUPFAM" id="SSF51338">
    <property type="entry name" value="Composite domain of metallo-dependent hydrolases"/>
    <property type="match status" value="1"/>
</dbReference>
<reference evidence="2 3" key="1">
    <citation type="submission" date="2014-04" db="EMBL/GenBank/DDBJ databases">
        <authorList>
            <consortium name="DOE Joint Genome Institute"/>
            <person name="Kuo A."/>
            <person name="Girlanda M."/>
            <person name="Perotto S."/>
            <person name="Kohler A."/>
            <person name="Nagy L.G."/>
            <person name="Floudas D."/>
            <person name="Copeland A."/>
            <person name="Barry K.W."/>
            <person name="Cichocki N."/>
            <person name="Veneault-Fourrey C."/>
            <person name="LaButti K."/>
            <person name="Lindquist E.A."/>
            <person name="Lipzen A."/>
            <person name="Lundell T."/>
            <person name="Morin E."/>
            <person name="Murat C."/>
            <person name="Sun H."/>
            <person name="Tunlid A."/>
            <person name="Henrissat B."/>
            <person name="Grigoriev I.V."/>
            <person name="Hibbett D.S."/>
            <person name="Martin F."/>
            <person name="Nordberg H.P."/>
            <person name="Cantor M.N."/>
            <person name="Hua S.X."/>
        </authorList>
    </citation>
    <scope>NUCLEOTIDE SEQUENCE [LARGE SCALE GENOMIC DNA]</scope>
    <source>
        <strain evidence="2 3">MUT 4182</strain>
    </source>
</reference>
<dbReference type="PANTHER" id="PTHR22642">
    <property type="entry name" value="IMIDAZOLONEPROPIONASE"/>
    <property type="match status" value="1"/>
</dbReference>
<dbReference type="PANTHER" id="PTHR22642:SF2">
    <property type="entry name" value="PROTEIN LONG AFTER FAR-RED 3"/>
    <property type="match status" value="1"/>
</dbReference>
<dbReference type="OrthoDB" id="3501663at2759"/>
<gene>
    <name evidence="2" type="ORF">M407DRAFT_210804</name>
</gene>
<keyword evidence="3" id="KW-1185">Reference proteome</keyword>
<reference evidence="3" key="2">
    <citation type="submission" date="2015-01" db="EMBL/GenBank/DDBJ databases">
        <title>Evolutionary Origins and Diversification of the Mycorrhizal Mutualists.</title>
        <authorList>
            <consortium name="DOE Joint Genome Institute"/>
            <consortium name="Mycorrhizal Genomics Consortium"/>
            <person name="Kohler A."/>
            <person name="Kuo A."/>
            <person name="Nagy L.G."/>
            <person name="Floudas D."/>
            <person name="Copeland A."/>
            <person name="Barry K.W."/>
            <person name="Cichocki N."/>
            <person name="Veneault-Fourrey C."/>
            <person name="LaButti K."/>
            <person name="Lindquist E.A."/>
            <person name="Lipzen A."/>
            <person name="Lundell T."/>
            <person name="Morin E."/>
            <person name="Murat C."/>
            <person name="Riley R."/>
            <person name="Ohm R."/>
            <person name="Sun H."/>
            <person name="Tunlid A."/>
            <person name="Henrissat B."/>
            <person name="Grigoriev I.V."/>
            <person name="Hibbett D.S."/>
            <person name="Martin F."/>
        </authorList>
    </citation>
    <scope>NUCLEOTIDE SEQUENCE [LARGE SCALE GENOMIC DNA]</scope>
    <source>
        <strain evidence="3">MUT 4182</strain>
    </source>
</reference>
<dbReference type="Gene3D" id="3.10.310.70">
    <property type="match status" value="1"/>
</dbReference>
<dbReference type="Gene3D" id="3.20.20.140">
    <property type="entry name" value="Metal-dependent hydrolases"/>
    <property type="match status" value="1"/>
</dbReference>
<sequence length="587" mass="64395">MCHGCHPGLNALARILTSNLDFSNETQPVVAQSEEDLGDGGSTIFYNGSIITMAGGTFSPVEALAIKGASITAAGRLQVVRSLVGDTATMVDLNGQCILPGFVEPHLHLFLSVLTIDYLTLLQPWKITKRPDALAILKDAVAKVIDKPDPKWVAAYGYDPSLVEGHEEPDAITLDGVSTSVGIFVLNQSGHIAYVNHRAFEIAGINDDNQTPGLVKRDGRLTGELLETPAIQLVAEHIPKLDDPKFKRDAAKKLGQWSAKGCTTVFDAGIGTVNSFGDVILLAKVTTNLEHPLPLRFVAGVMEMITDFPLPDMTTIGDHTPPVRIGNAEAQAIKFWADGSTQGFTAALNEHYYHRPKDDCGKLLIETGKLQGQMGKWMKKGWQVSIHANGDHAVDQSLECYEAVFKQLPDRKKDIKHRIEHFTVCNTTQVQKAASLGLGVSHTIGHVYYWGETFQNWVLGPERAARIDPVKDDVDGKLVYSFHSDSPLTEPDPLLFVRTAVTRLKYGSNEVLGPEQRVTLEEALRGVTINPARQLNLEHRIGTLEEGKSADLVILAQDPRTVDPANLHNIEIRQTWYKGKKVYHAPR</sequence>
<name>A0A0C3QG82_9AGAM</name>
<dbReference type="EMBL" id="KN823045">
    <property type="protein sequence ID" value="KIO25271.1"/>
    <property type="molecule type" value="Genomic_DNA"/>
</dbReference>
<evidence type="ECO:0000313" key="2">
    <source>
        <dbReference type="EMBL" id="KIO25271.1"/>
    </source>
</evidence>
<feature type="domain" description="Amidohydrolase 3" evidence="1">
    <location>
        <begin position="90"/>
        <end position="583"/>
    </location>
</feature>
<dbReference type="InterPro" id="IPR032466">
    <property type="entry name" value="Metal_Hydrolase"/>
</dbReference>
<accession>A0A0C3QG82</accession>